<feature type="domain" description="Ferritin/DPS" evidence="3">
    <location>
        <begin position="18"/>
        <end position="155"/>
    </location>
</feature>
<dbReference type="InterPro" id="IPR002177">
    <property type="entry name" value="DPS_DNA-bd"/>
</dbReference>
<dbReference type="OrthoDB" id="9797687at2"/>
<proteinExistence type="inferred from homology"/>
<dbReference type="Gene3D" id="1.20.1260.10">
    <property type="match status" value="1"/>
</dbReference>
<evidence type="ECO:0000313" key="4">
    <source>
        <dbReference type="EMBL" id="SKA32623.1"/>
    </source>
</evidence>
<dbReference type="Proteomes" id="UP000190135">
    <property type="component" value="Unassembled WGS sequence"/>
</dbReference>
<dbReference type="InterPro" id="IPR009078">
    <property type="entry name" value="Ferritin-like_SF"/>
</dbReference>
<keyword evidence="4" id="KW-0238">DNA-binding</keyword>
<dbReference type="PRINTS" id="PR01346">
    <property type="entry name" value="HELNAPAPROT"/>
</dbReference>
<evidence type="ECO:0000256" key="1">
    <source>
        <dbReference type="ARBA" id="ARBA00009497"/>
    </source>
</evidence>
<evidence type="ECO:0000259" key="3">
    <source>
        <dbReference type="Pfam" id="PF00210"/>
    </source>
</evidence>
<keyword evidence="5" id="KW-1185">Reference proteome</keyword>
<dbReference type="PANTHER" id="PTHR42932">
    <property type="entry name" value="GENERAL STRESS PROTEIN 20U"/>
    <property type="match status" value="1"/>
</dbReference>
<dbReference type="PANTHER" id="PTHR42932:SF1">
    <property type="entry name" value="GENERAL STRESS PROTEIN 20U"/>
    <property type="match status" value="1"/>
</dbReference>
<dbReference type="EMBL" id="FUXL01000015">
    <property type="protein sequence ID" value="SKA32623.1"/>
    <property type="molecule type" value="Genomic_DNA"/>
</dbReference>
<dbReference type="Pfam" id="PF00210">
    <property type="entry name" value="Ferritin"/>
    <property type="match status" value="1"/>
</dbReference>
<dbReference type="STRING" id="1365950.SAMN05428963_11525"/>
<evidence type="ECO:0000256" key="2">
    <source>
        <dbReference type="RuleBase" id="RU003875"/>
    </source>
</evidence>
<accession>A0A1T4SWP0</accession>
<organism evidence="4 5">
    <name type="scientific">Consotaella salsifontis</name>
    <dbReference type="NCBI Taxonomy" id="1365950"/>
    <lineage>
        <taxon>Bacteria</taxon>
        <taxon>Pseudomonadati</taxon>
        <taxon>Pseudomonadota</taxon>
        <taxon>Alphaproteobacteria</taxon>
        <taxon>Hyphomicrobiales</taxon>
        <taxon>Aurantimonadaceae</taxon>
        <taxon>Consotaella</taxon>
    </lineage>
</organism>
<protein>
    <submittedName>
        <fullName evidence="4">Starvation-inducible DNA-binding protein</fullName>
    </submittedName>
</protein>
<dbReference type="SUPFAM" id="SSF47240">
    <property type="entry name" value="Ferritin-like"/>
    <property type="match status" value="1"/>
</dbReference>
<gene>
    <name evidence="4" type="ORF">SAMN05428963_11525</name>
</gene>
<dbReference type="GO" id="GO:0003677">
    <property type="term" value="F:DNA binding"/>
    <property type="evidence" value="ECO:0007669"/>
    <property type="project" value="UniProtKB-KW"/>
</dbReference>
<name>A0A1T4SWP0_9HYPH</name>
<dbReference type="InterPro" id="IPR012347">
    <property type="entry name" value="Ferritin-like"/>
</dbReference>
<dbReference type="GO" id="GO:0008199">
    <property type="term" value="F:ferric iron binding"/>
    <property type="evidence" value="ECO:0007669"/>
    <property type="project" value="InterPro"/>
</dbReference>
<dbReference type="InterPro" id="IPR008331">
    <property type="entry name" value="Ferritin_DPS_dom"/>
</dbReference>
<comment type="similarity">
    <text evidence="1 2">Belongs to the Dps family.</text>
</comment>
<dbReference type="RefSeq" id="WP_078709750.1">
    <property type="nucleotide sequence ID" value="NZ_FUXL01000015.1"/>
</dbReference>
<dbReference type="CDD" id="cd01043">
    <property type="entry name" value="DPS"/>
    <property type="match status" value="1"/>
</dbReference>
<sequence length="155" mass="17249">MALIAAKIDPTAKEELVEGLSQALADVAVATTKAQNFHWNVTGMAFGPLHALFQKIYEDHFEAQDEVAERIKALDAHAEGRYSKFLDRSAIKEHDGHASDREMIEMLLADQETLSATFTALAEVSDKHGDWGTNDMATGRIQAHDKFAWMLRSHL</sequence>
<evidence type="ECO:0000313" key="5">
    <source>
        <dbReference type="Proteomes" id="UP000190135"/>
    </source>
</evidence>
<dbReference type="PIRSF" id="PIRSF005900">
    <property type="entry name" value="Dps"/>
    <property type="match status" value="1"/>
</dbReference>
<reference evidence="4 5" key="1">
    <citation type="submission" date="2017-02" db="EMBL/GenBank/DDBJ databases">
        <authorList>
            <person name="Peterson S.W."/>
        </authorList>
    </citation>
    <scope>NUCLEOTIDE SEQUENCE [LARGE SCALE GENOMIC DNA]</scope>
    <source>
        <strain evidence="4 5">USBA 369</strain>
    </source>
</reference>
<dbReference type="AlphaFoldDB" id="A0A1T4SWP0"/>